<dbReference type="Proteomes" id="UP001180754">
    <property type="component" value="Unassembled WGS sequence"/>
</dbReference>
<evidence type="ECO:0000256" key="1">
    <source>
        <dbReference type="SAM" id="MobiDB-lite"/>
    </source>
</evidence>
<evidence type="ECO:0000313" key="2">
    <source>
        <dbReference type="EMBL" id="MDT0549625.1"/>
    </source>
</evidence>
<feature type="compositionally biased region" description="Low complexity" evidence="1">
    <location>
        <begin position="39"/>
        <end position="59"/>
    </location>
</feature>
<sequence length="203" mass="20453">MMRRGLRLTAVIAVVLVSLTGFKSRGHGRHGSGGGGGCSNSSSSHSSSNSDSSSSSGSGSSSGGYSGSDDYDSSSGSSDSGSGSGSGGYRYHDRYDDNDSSSSSGSSSGSATKPGELAPRVALVKCAGKDKNGEPAAIVKVTNQTDRSQTYIVTMDFRDKDSKVTSGSAHARFAAKQTKTVKVPLDDPGVAGTVVTCEVVSVD</sequence>
<reference evidence="2" key="1">
    <citation type="submission" date="2024-05" db="EMBL/GenBank/DDBJ databases">
        <title>30 novel species of actinomycetes from the DSMZ collection.</title>
        <authorList>
            <person name="Nouioui I."/>
        </authorList>
    </citation>
    <scope>NUCLEOTIDE SEQUENCE</scope>
    <source>
        <strain evidence="2">DSM 41529</strain>
    </source>
</reference>
<keyword evidence="3" id="KW-1185">Reference proteome</keyword>
<proteinExistence type="predicted"/>
<name>A0ABU2XX46_9ACTN</name>
<evidence type="ECO:0000313" key="3">
    <source>
        <dbReference type="Proteomes" id="UP001180754"/>
    </source>
</evidence>
<feature type="region of interest" description="Disordered" evidence="1">
    <location>
        <begin position="23"/>
        <end position="116"/>
    </location>
</feature>
<feature type="compositionally biased region" description="Low complexity" evidence="1">
    <location>
        <begin position="100"/>
        <end position="110"/>
    </location>
</feature>
<protein>
    <recommendedName>
        <fullName evidence="4">Secreted protein</fullName>
    </recommendedName>
</protein>
<organism evidence="2 3">
    <name type="scientific">Streptomyces lonegramiae</name>
    <dbReference type="NCBI Taxonomy" id="3075524"/>
    <lineage>
        <taxon>Bacteria</taxon>
        <taxon>Bacillati</taxon>
        <taxon>Actinomycetota</taxon>
        <taxon>Actinomycetes</taxon>
        <taxon>Kitasatosporales</taxon>
        <taxon>Streptomycetaceae</taxon>
        <taxon>Streptomyces</taxon>
    </lineage>
</organism>
<evidence type="ECO:0008006" key="4">
    <source>
        <dbReference type="Google" id="ProtNLM"/>
    </source>
</evidence>
<dbReference type="EMBL" id="JAVRFD010000036">
    <property type="protein sequence ID" value="MDT0549625.1"/>
    <property type="molecule type" value="Genomic_DNA"/>
</dbReference>
<comment type="caution">
    <text evidence="2">The sequence shown here is derived from an EMBL/GenBank/DDBJ whole genome shotgun (WGS) entry which is preliminary data.</text>
</comment>
<dbReference type="RefSeq" id="WP_311730192.1">
    <property type="nucleotide sequence ID" value="NZ_JAVRFD010000036.1"/>
</dbReference>
<accession>A0ABU2XX46</accession>
<gene>
    <name evidence="2" type="ORF">RND15_44320</name>
</gene>